<dbReference type="PANTHER" id="PTHR45689">
    <property type="entry name" value="I[[H]] CHANNEL, ISOFORM E"/>
    <property type="match status" value="1"/>
</dbReference>
<dbReference type="AlphaFoldDB" id="A0A653CMM7"/>
<dbReference type="GO" id="GO:0005249">
    <property type="term" value="F:voltage-gated potassium channel activity"/>
    <property type="evidence" value="ECO:0007669"/>
    <property type="project" value="TreeGrafter"/>
</dbReference>
<proteinExistence type="predicted"/>
<sequence>MKLKNDVNRHFSKNLINSTPPFSDLTELEVDQIVARLSPLIFLPKDVIFRAGDEPNALYIISSGTVATYTKSGKEVFHLQDGNIFGEVSLLLRIKAITTVVAVETTQVYRLHKKDYQIYMAKNKNVARKLKQWANLKYKNICKLEEQYKKEQFEKMYSMPTADLDATPVKK</sequence>
<dbReference type="Proteomes" id="UP000410492">
    <property type="component" value="Unassembled WGS sequence"/>
</dbReference>
<accession>A0A653CMM7</accession>
<gene>
    <name evidence="2" type="ORF">CALMAC_LOCUS10369</name>
</gene>
<dbReference type="GO" id="GO:0035725">
    <property type="term" value="P:sodium ion transmembrane transport"/>
    <property type="evidence" value="ECO:0007669"/>
    <property type="project" value="TreeGrafter"/>
</dbReference>
<dbReference type="SMART" id="SM00100">
    <property type="entry name" value="cNMP"/>
    <property type="match status" value="1"/>
</dbReference>
<dbReference type="SUPFAM" id="SSF51206">
    <property type="entry name" value="cAMP-binding domain-like"/>
    <property type="match status" value="1"/>
</dbReference>
<dbReference type="Gene3D" id="2.60.120.10">
    <property type="entry name" value="Jelly Rolls"/>
    <property type="match status" value="1"/>
</dbReference>
<evidence type="ECO:0000313" key="2">
    <source>
        <dbReference type="EMBL" id="VEN49164.1"/>
    </source>
</evidence>
<organism evidence="2 3">
    <name type="scientific">Callosobruchus maculatus</name>
    <name type="common">Southern cowpea weevil</name>
    <name type="synonym">Pulse bruchid</name>
    <dbReference type="NCBI Taxonomy" id="64391"/>
    <lineage>
        <taxon>Eukaryota</taxon>
        <taxon>Metazoa</taxon>
        <taxon>Ecdysozoa</taxon>
        <taxon>Arthropoda</taxon>
        <taxon>Hexapoda</taxon>
        <taxon>Insecta</taxon>
        <taxon>Pterygota</taxon>
        <taxon>Neoptera</taxon>
        <taxon>Endopterygota</taxon>
        <taxon>Coleoptera</taxon>
        <taxon>Polyphaga</taxon>
        <taxon>Cucujiformia</taxon>
        <taxon>Chrysomeloidea</taxon>
        <taxon>Chrysomelidae</taxon>
        <taxon>Bruchinae</taxon>
        <taxon>Bruchini</taxon>
        <taxon>Callosobruchus</taxon>
    </lineage>
</organism>
<dbReference type="Pfam" id="PF00027">
    <property type="entry name" value="cNMP_binding"/>
    <property type="match status" value="1"/>
</dbReference>
<dbReference type="EMBL" id="CAACVG010008281">
    <property type="protein sequence ID" value="VEN49164.1"/>
    <property type="molecule type" value="Genomic_DNA"/>
</dbReference>
<evidence type="ECO:0000313" key="3">
    <source>
        <dbReference type="Proteomes" id="UP000410492"/>
    </source>
</evidence>
<dbReference type="InterPro" id="IPR018490">
    <property type="entry name" value="cNMP-bd_dom_sf"/>
</dbReference>
<protein>
    <recommendedName>
        <fullName evidence="1">Cyclic nucleotide-binding domain-containing protein</fullName>
    </recommendedName>
</protein>
<dbReference type="InterPro" id="IPR051413">
    <property type="entry name" value="K/Na_HCN_channel"/>
</dbReference>
<name>A0A653CMM7_CALMS</name>
<reference evidence="2 3" key="1">
    <citation type="submission" date="2019-01" db="EMBL/GenBank/DDBJ databases">
        <authorList>
            <person name="Sayadi A."/>
        </authorList>
    </citation>
    <scope>NUCLEOTIDE SEQUENCE [LARGE SCALE GENOMIC DNA]</scope>
</reference>
<dbReference type="InterPro" id="IPR000595">
    <property type="entry name" value="cNMP-bd_dom"/>
</dbReference>
<dbReference type="CDD" id="cd00038">
    <property type="entry name" value="CAP_ED"/>
    <property type="match status" value="1"/>
</dbReference>
<dbReference type="OrthoDB" id="2021138at2759"/>
<dbReference type="GO" id="GO:0098855">
    <property type="term" value="C:HCN channel complex"/>
    <property type="evidence" value="ECO:0007669"/>
    <property type="project" value="TreeGrafter"/>
</dbReference>
<evidence type="ECO:0000259" key="1">
    <source>
        <dbReference type="PROSITE" id="PS50042"/>
    </source>
</evidence>
<dbReference type="PROSITE" id="PS50042">
    <property type="entry name" value="CNMP_BINDING_3"/>
    <property type="match status" value="1"/>
</dbReference>
<dbReference type="PANTHER" id="PTHR45689:SF14">
    <property type="entry name" value="CYCLIC NUCLEOTIDE-GATED CATION CHANNEL SUBUNIT A-LIKE PROTEIN"/>
    <property type="match status" value="1"/>
</dbReference>
<feature type="domain" description="Cyclic nucleotide-binding" evidence="1">
    <location>
        <begin position="21"/>
        <end position="130"/>
    </location>
</feature>
<dbReference type="GO" id="GO:0003254">
    <property type="term" value="P:regulation of membrane depolarization"/>
    <property type="evidence" value="ECO:0007669"/>
    <property type="project" value="TreeGrafter"/>
</dbReference>
<dbReference type="InterPro" id="IPR014710">
    <property type="entry name" value="RmlC-like_jellyroll"/>
</dbReference>
<keyword evidence="3" id="KW-1185">Reference proteome</keyword>